<dbReference type="RefSeq" id="WP_163489362.1">
    <property type="nucleotide sequence ID" value="NZ_CP048738.1"/>
</dbReference>
<dbReference type="Proteomes" id="UP000465667">
    <property type="component" value="Chromosome"/>
</dbReference>
<dbReference type="AlphaFoldDB" id="A0A6C0UUD3"/>
<name>A0A6C0UUD3_HALVO</name>
<dbReference type="SUPFAM" id="SSF46785">
    <property type="entry name" value="Winged helix' DNA-binding domain"/>
    <property type="match status" value="1"/>
</dbReference>
<sequence>MTEVDLQKRVLETLEADGSLAVSELVKRLDEDTENIETAISELESKNLVVTSTSGQVRGESPVPISKLAFRGELTPTQSVIQYLYEEQGYGQSQIARMLNYSPGNVQTNLDRIEEKIGRDVEQ</sequence>
<organism evidence="1 2">
    <name type="scientific">Haloferax volcanii</name>
    <name type="common">Halobacterium volcanii</name>
    <dbReference type="NCBI Taxonomy" id="2246"/>
    <lineage>
        <taxon>Archaea</taxon>
        <taxon>Methanobacteriati</taxon>
        <taxon>Methanobacteriota</taxon>
        <taxon>Stenosarchaea group</taxon>
        <taxon>Halobacteria</taxon>
        <taxon>Halobacteriales</taxon>
        <taxon>Haloferacaceae</taxon>
        <taxon>Haloferax</taxon>
    </lineage>
</organism>
<evidence type="ECO:0000313" key="1">
    <source>
        <dbReference type="EMBL" id="QIB79092.1"/>
    </source>
</evidence>
<dbReference type="InterPro" id="IPR013324">
    <property type="entry name" value="RNA_pol_sigma_r3/r4-like"/>
</dbReference>
<gene>
    <name evidence="1" type="ORF">G3A49_13540</name>
</gene>
<dbReference type="KEGG" id="hale:G3A49_13540"/>
<proteinExistence type="predicted"/>
<dbReference type="GeneID" id="44084451"/>
<dbReference type="InterPro" id="IPR036390">
    <property type="entry name" value="WH_DNA-bd_sf"/>
</dbReference>
<evidence type="ECO:0000313" key="2">
    <source>
        <dbReference type="Proteomes" id="UP000465667"/>
    </source>
</evidence>
<protein>
    <recommendedName>
        <fullName evidence="3">Winged helix-turn-helix transcriptional regulator</fullName>
    </recommendedName>
</protein>
<dbReference type="SUPFAM" id="SSF88659">
    <property type="entry name" value="Sigma3 and sigma4 domains of RNA polymerase sigma factors"/>
    <property type="match status" value="1"/>
</dbReference>
<accession>A0A6C0UUD3</accession>
<reference evidence="1 2" key="1">
    <citation type="submission" date="2020-02" db="EMBL/GenBank/DDBJ databases">
        <title>Whole genome sequence of Haloferax alexandrinus pws1.</title>
        <authorList>
            <person name="Verma D.K."/>
            <person name="Gopal K."/>
            <person name="Prasad E.S."/>
        </authorList>
    </citation>
    <scope>NUCLEOTIDE SEQUENCE [LARGE SCALE GENOMIC DNA]</scope>
    <source>
        <strain evidence="2">wsp1</strain>
    </source>
</reference>
<evidence type="ECO:0008006" key="3">
    <source>
        <dbReference type="Google" id="ProtNLM"/>
    </source>
</evidence>
<dbReference type="EMBL" id="CP048738">
    <property type="protein sequence ID" value="QIB79092.1"/>
    <property type="molecule type" value="Genomic_DNA"/>
</dbReference>